<sequence>MEYNDEVARQYATYRPPLHAALLRQCLADRFHHGLDVGCGTGHSTHALRAHCDRVVGTDPSAEMLRQAPPGPGISYQLQGGEKLDFPTATFDVVTFAGSLYYARSQSLVDEVVRVCRPGARIVVYDFTAPLRAHCTALLGLEGVEDLVEDYDATVNLDGLNPSVLRVLTTARGAVAVAVEPDQLTALYLSDPPLAELLQEHYGKHEDELPQRITTALAAKAKGEPGRLAVTFETYATVYAVG</sequence>
<evidence type="ECO:0000313" key="6">
    <source>
        <dbReference type="Proteomes" id="UP000226437"/>
    </source>
</evidence>
<dbReference type="Gene3D" id="3.40.50.150">
    <property type="entry name" value="Vaccinia Virus protein VP39"/>
    <property type="match status" value="1"/>
</dbReference>
<proteinExistence type="inferred from homology"/>
<dbReference type="GO" id="GO:0008757">
    <property type="term" value="F:S-adenosylmethionine-dependent methyltransferase activity"/>
    <property type="evidence" value="ECO:0007669"/>
    <property type="project" value="InterPro"/>
</dbReference>
<dbReference type="InterPro" id="IPR029063">
    <property type="entry name" value="SAM-dependent_MTases_sf"/>
</dbReference>
<comment type="similarity">
    <text evidence="1">Belongs to the methyltransferase superfamily.</text>
</comment>
<name>A0A2G0CJD1_9BACT</name>
<dbReference type="PANTHER" id="PTHR44942">
    <property type="entry name" value="METHYLTRANSF_11 DOMAIN-CONTAINING PROTEIN"/>
    <property type="match status" value="1"/>
</dbReference>
<dbReference type="OrthoDB" id="9789123at2"/>
<keyword evidence="6" id="KW-1185">Reference proteome</keyword>
<dbReference type="Proteomes" id="UP000226437">
    <property type="component" value="Unassembled WGS sequence"/>
</dbReference>
<evidence type="ECO:0000313" key="5">
    <source>
        <dbReference type="EMBL" id="PHL00075.1"/>
    </source>
</evidence>
<dbReference type="PROSITE" id="PS50801">
    <property type="entry name" value="STAS"/>
    <property type="match status" value="1"/>
</dbReference>
<dbReference type="AlphaFoldDB" id="A0A2G0CJD1"/>
<organism evidence="5 6">
    <name type="scientific">Neolewinella marina</name>
    <dbReference type="NCBI Taxonomy" id="438751"/>
    <lineage>
        <taxon>Bacteria</taxon>
        <taxon>Pseudomonadati</taxon>
        <taxon>Bacteroidota</taxon>
        <taxon>Saprospiria</taxon>
        <taxon>Saprospirales</taxon>
        <taxon>Lewinellaceae</taxon>
        <taxon>Neolewinella</taxon>
    </lineage>
</organism>
<reference evidence="5 6" key="1">
    <citation type="submission" date="2017-10" db="EMBL/GenBank/DDBJ databases">
        <title>The draft genome sequence of Lewinella marina KCTC 32374.</title>
        <authorList>
            <person name="Wang K."/>
        </authorList>
    </citation>
    <scope>NUCLEOTIDE SEQUENCE [LARGE SCALE GENOMIC DNA]</scope>
    <source>
        <strain evidence="5 6">MKG-38</strain>
    </source>
</reference>
<keyword evidence="3" id="KW-0808">Transferase</keyword>
<dbReference type="RefSeq" id="WP_099105053.1">
    <property type="nucleotide sequence ID" value="NZ_JAATJF010000001.1"/>
</dbReference>
<keyword evidence="2" id="KW-0489">Methyltransferase</keyword>
<dbReference type="SUPFAM" id="SSF53335">
    <property type="entry name" value="S-adenosyl-L-methionine-dependent methyltransferases"/>
    <property type="match status" value="1"/>
</dbReference>
<feature type="domain" description="STAS" evidence="4">
    <location>
        <begin position="93"/>
        <end position="168"/>
    </location>
</feature>
<dbReference type="InterPro" id="IPR051052">
    <property type="entry name" value="Diverse_substrate_MTase"/>
</dbReference>
<dbReference type="GO" id="GO:0032259">
    <property type="term" value="P:methylation"/>
    <property type="evidence" value="ECO:0007669"/>
    <property type="project" value="UniProtKB-KW"/>
</dbReference>
<evidence type="ECO:0000256" key="2">
    <source>
        <dbReference type="ARBA" id="ARBA00022603"/>
    </source>
</evidence>
<dbReference type="PANTHER" id="PTHR44942:SF4">
    <property type="entry name" value="METHYLTRANSFERASE TYPE 11 DOMAIN-CONTAINING PROTEIN"/>
    <property type="match status" value="1"/>
</dbReference>
<dbReference type="InterPro" id="IPR002645">
    <property type="entry name" value="STAS_dom"/>
</dbReference>
<accession>A0A2G0CJD1</accession>
<evidence type="ECO:0000259" key="4">
    <source>
        <dbReference type="PROSITE" id="PS50801"/>
    </source>
</evidence>
<comment type="caution">
    <text evidence="5">The sequence shown here is derived from an EMBL/GenBank/DDBJ whole genome shotgun (WGS) entry which is preliminary data.</text>
</comment>
<dbReference type="CDD" id="cd02440">
    <property type="entry name" value="AdoMet_MTases"/>
    <property type="match status" value="1"/>
</dbReference>
<gene>
    <name evidence="5" type="ORF">CGL56_03275</name>
</gene>
<dbReference type="EMBL" id="PDLO01000001">
    <property type="protein sequence ID" value="PHL00075.1"/>
    <property type="molecule type" value="Genomic_DNA"/>
</dbReference>
<evidence type="ECO:0000256" key="3">
    <source>
        <dbReference type="ARBA" id="ARBA00022679"/>
    </source>
</evidence>
<dbReference type="Pfam" id="PF08241">
    <property type="entry name" value="Methyltransf_11"/>
    <property type="match status" value="1"/>
</dbReference>
<protein>
    <recommendedName>
        <fullName evidence="4">STAS domain-containing protein</fullName>
    </recommendedName>
</protein>
<evidence type="ECO:0000256" key="1">
    <source>
        <dbReference type="ARBA" id="ARBA00008361"/>
    </source>
</evidence>
<dbReference type="InterPro" id="IPR013216">
    <property type="entry name" value="Methyltransf_11"/>
</dbReference>